<dbReference type="EMBL" id="BMIB01000004">
    <property type="protein sequence ID" value="GGH74895.1"/>
    <property type="molecule type" value="Genomic_DNA"/>
</dbReference>
<dbReference type="RefSeq" id="WP_188955272.1">
    <property type="nucleotide sequence ID" value="NZ_BMIB01000004.1"/>
</dbReference>
<dbReference type="SUPFAM" id="SSF52374">
    <property type="entry name" value="Nucleotidylyl transferase"/>
    <property type="match status" value="1"/>
</dbReference>
<dbReference type="Gene3D" id="3.90.79.10">
    <property type="entry name" value="Nucleoside Triphosphate Pyrophosphohydrolase"/>
    <property type="match status" value="1"/>
</dbReference>
<dbReference type="InterPro" id="IPR014729">
    <property type="entry name" value="Rossmann-like_a/b/a_fold"/>
</dbReference>
<dbReference type="Pfam" id="PF01467">
    <property type="entry name" value="CTP_transf_like"/>
    <property type="match status" value="1"/>
</dbReference>
<name>A0A917J3R7_9BACT</name>
<dbReference type="SUPFAM" id="SSF55811">
    <property type="entry name" value="Nudix"/>
    <property type="match status" value="1"/>
</dbReference>
<gene>
    <name evidence="2" type="ORF">GCM10011379_37950</name>
</gene>
<protein>
    <recommendedName>
        <fullName evidence="1">Nudix hydrolase domain-containing protein</fullName>
    </recommendedName>
</protein>
<dbReference type="PROSITE" id="PS51462">
    <property type="entry name" value="NUDIX"/>
    <property type="match status" value="1"/>
</dbReference>
<dbReference type="PANTHER" id="PTHR43736:SF1">
    <property type="entry name" value="DIHYDRONEOPTERIN TRIPHOSPHATE DIPHOSPHATASE"/>
    <property type="match status" value="1"/>
</dbReference>
<sequence>MKNTGVIIARFQTPFLHEGHHYLIESVRALHHRVVIVLGTSPVKGSKRNPFDFYTRERMIKAAYPEIPVLPLRDCASDEVWSHKLDELLDTAFTGEAFILYGSRSSFADAYSGKWATEVLPEKGDFCGTDVREKHSDLVLDSQDFRMGINYACYSRYNTVYPTVDIALFNNNRTRLLLGRKKEETTWRLPGGFADTTDNSYEEAARRELTEECGELVTSVLSYLGSCRVDDWRYRSENDKIMTLLFTGNLLEGEPAANDDLAELAWFEVTELPAMVQQQQINPVHHPLIHIILNHLNN</sequence>
<reference evidence="2" key="2">
    <citation type="submission" date="2020-09" db="EMBL/GenBank/DDBJ databases">
        <authorList>
            <person name="Sun Q."/>
            <person name="Zhou Y."/>
        </authorList>
    </citation>
    <scope>NUCLEOTIDE SEQUENCE</scope>
    <source>
        <strain evidence="2">CGMCC 1.15290</strain>
    </source>
</reference>
<dbReference type="GO" id="GO:0003824">
    <property type="term" value="F:catalytic activity"/>
    <property type="evidence" value="ECO:0007669"/>
    <property type="project" value="InterPro"/>
</dbReference>
<evidence type="ECO:0000313" key="3">
    <source>
        <dbReference type="Proteomes" id="UP000627292"/>
    </source>
</evidence>
<dbReference type="PANTHER" id="PTHR43736">
    <property type="entry name" value="ADP-RIBOSE PYROPHOSPHATASE"/>
    <property type="match status" value="1"/>
</dbReference>
<evidence type="ECO:0000313" key="2">
    <source>
        <dbReference type="EMBL" id="GGH74895.1"/>
    </source>
</evidence>
<organism evidence="2 3">
    <name type="scientific">Filimonas zeae</name>
    <dbReference type="NCBI Taxonomy" id="1737353"/>
    <lineage>
        <taxon>Bacteria</taxon>
        <taxon>Pseudomonadati</taxon>
        <taxon>Bacteroidota</taxon>
        <taxon>Chitinophagia</taxon>
        <taxon>Chitinophagales</taxon>
        <taxon>Chitinophagaceae</taxon>
        <taxon>Filimonas</taxon>
    </lineage>
</organism>
<dbReference type="InterPro" id="IPR004821">
    <property type="entry name" value="Cyt_trans-like"/>
</dbReference>
<dbReference type="Gene3D" id="3.40.50.620">
    <property type="entry name" value="HUPs"/>
    <property type="match status" value="1"/>
</dbReference>
<dbReference type="Pfam" id="PF00293">
    <property type="entry name" value="NUDIX"/>
    <property type="match status" value="1"/>
</dbReference>
<dbReference type="InterPro" id="IPR015797">
    <property type="entry name" value="NUDIX_hydrolase-like_dom_sf"/>
</dbReference>
<reference evidence="2" key="1">
    <citation type="journal article" date="2014" name="Int. J. Syst. Evol. Microbiol.">
        <title>Complete genome sequence of Corynebacterium casei LMG S-19264T (=DSM 44701T), isolated from a smear-ripened cheese.</title>
        <authorList>
            <consortium name="US DOE Joint Genome Institute (JGI-PGF)"/>
            <person name="Walter F."/>
            <person name="Albersmeier A."/>
            <person name="Kalinowski J."/>
            <person name="Ruckert C."/>
        </authorList>
    </citation>
    <scope>NUCLEOTIDE SEQUENCE</scope>
    <source>
        <strain evidence="2">CGMCC 1.15290</strain>
    </source>
</reference>
<dbReference type="Proteomes" id="UP000627292">
    <property type="component" value="Unassembled WGS sequence"/>
</dbReference>
<accession>A0A917J3R7</accession>
<evidence type="ECO:0000259" key="1">
    <source>
        <dbReference type="PROSITE" id="PS51462"/>
    </source>
</evidence>
<feature type="domain" description="Nudix hydrolase" evidence="1">
    <location>
        <begin position="159"/>
        <end position="296"/>
    </location>
</feature>
<dbReference type="AlphaFoldDB" id="A0A917J3R7"/>
<dbReference type="InterPro" id="IPR000086">
    <property type="entry name" value="NUDIX_hydrolase_dom"/>
</dbReference>
<keyword evidence="3" id="KW-1185">Reference proteome</keyword>
<comment type="caution">
    <text evidence="2">The sequence shown here is derived from an EMBL/GenBank/DDBJ whole genome shotgun (WGS) entry which is preliminary data.</text>
</comment>
<proteinExistence type="predicted"/>